<dbReference type="EMBL" id="QZMU01000001">
    <property type="protein sequence ID" value="RRQ22034.1"/>
    <property type="molecule type" value="Genomic_DNA"/>
</dbReference>
<evidence type="ECO:0000256" key="3">
    <source>
        <dbReference type="ARBA" id="ARBA00009284"/>
    </source>
</evidence>
<dbReference type="Gene3D" id="2.60.40.10">
    <property type="entry name" value="Immunoglobulins"/>
    <property type="match status" value="1"/>
</dbReference>
<comment type="caution">
    <text evidence="8">The sequence shown here is derived from an EMBL/GenBank/DDBJ whole genome shotgun (WGS) entry which is preliminary data.</text>
</comment>
<evidence type="ECO:0000256" key="1">
    <source>
        <dbReference type="ARBA" id="ARBA00004418"/>
    </source>
</evidence>
<dbReference type="UniPathway" id="UPA00637"/>
<proteinExistence type="inferred from homology"/>
<comment type="subcellular location">
    <subcellularLocation>
        <location evidence="1">Periplasm</location>
    </subcellularLocation>
</comment>
<evidence type="ECO:0000256" key="5">
    <source>
        <dbReference type="ARBA" id="ARBA00022729"/>
    </source>
</evidence>
<dbReference type="Proteomes" id="UP000287798">
    <property type="component" value="Unassembled WGS sequence"/>
</dbReference>
<comment type="similarity">
    <text evidence="3">Belongs to the OpgD/OpgG family.</text>
</comment>
<dbReference type="PANTHER" id="PTHR30504:SF4">
    <property type="entry name" value="GLUCANS BIOSYNTHESIS PROTEIN G"/>
    <property type="match status" value="1"/>
</dbReference>
<keyword evidence="6" id="KW-0574">Periplasm</keyword>
<dbReference type="InterPro" id="IPR014438">
    <property type="entry name" value="Glucan_biosyn_MdoG/MdoD"/>
</dbReference>
<organism evidence="8 9">
    <name type="scientific">Thiohalobacter thiocyanaticus</name>
    <dbReference type="NCBI Taxonomy" id="585455"/>
    <lineage>
        <taxon>Bacteria</taxon>
        <taxon>Pseudomonadati</taxon>
        <taxon>Pseudomonadota</taxon>
        <taxon>Gammaproteobacteria</taxon>
        <taxon>Thiohalobacterales</taxon>
        <taxon>Thiohalobacteraceae</taxon>
        <taxon>Thiohalobacter</taxon>
    </lineage>
</organism>
<dbReference type="InterPro" id="IPR014756">
    <property type="entry name" value="Ig_E-set"/>
</dbReference>
<name>A0A426QJU1_9GAMM</name>
<comment type="pathway">
    <text evidence="2">Glycan metabolism; osmoregulated periplasmic glucan (OPG) biosynthesis.</text>
</comment>
<evidence type="ECO:0000256" key="2">
    <source>
        <dbReference type="ARBA" id="ARBA00005001"/>
    </source>
</evidence>
<dbReference type="OrthoDB" id="335750at2"/>
<dbReference type="PIRSF" id="PIRSF006281">
    <property type="entry name" value="MdoG"/>
    <property type="match status" value="1"/>
</dbReference>
<dbReference type="InterPro" id="IPR011013">
    <property type="entry name" value="Gal_mutarotase_sf_dom"/>
</dbReference>
<dbReference type="PANTHER" id="PTHR30504">
    <property type="entry name" value="GLUCANS BIOSYNTHESIS PROTEIN"/>
    <property type="match status" value="1"/>
</dbReference>
<keyword evidence="5" id="KW-0732">Signal</keyword>
<dbReference type="GO" id="GO:0003824">
    <property type="term" value="F:catalytic activity"/>
    <property type="evidence" value="ECO:0007669"/>
    <property type="project" value="InterPro"/>
</dbReference>
<evidence type="ECO:0000256" key="6">
    <source>
        <dbReference type="ARBA" id="ARBA00022764"/>
    </source>
</evidence>
<reference evidence="8 9" key="1">
    <citation type="journal article" date="2010" name="Int. J. Syst. Evol. Microbiol.">
        <title>Thiohalobacter thiocyanaticus gen. nov., sp. nov., a moderately halophilic, sulfur-oxidizing gammaproteobacterium from hypersaline lakes, that utilizes thiocyanate.</title>
        <authorList>
            <person name="Sorokin D.Y."/>
            <person name="Kovaleva O.L."/>
            <person name="Tourova T.P."/>
            <person name="Muyzer G."/>
        </authorList>
    </citation>
    <scope>NUCLEOTIDE SEQUENCE [LARGE SCALE GENOMIC DNA]</scope>
    <source>
        <strain evidence="8 9">Hrh1</strain>
    </source>
</reference>
<evidence type="ECO:0000313" key="9">
    <source>
        <dbReference type="Proteomes" id="UP000287798"/>
    </source>
</evidence>
<gene>
    <name evidence="8" type="ORF">D6C00_08780</name>
</gene>
<dbReference type="GO" id="GO:0030246">
    <property type="term" value="F:carbohydrate binding"/>
    <property type="evidence" value="ECO:0007669"/>
    <property type="project" value="InterPro"/>
</dbReference>
<dbReference type="SUPFAM" id="SSF74650">
    <property type="entry name" value="Galactose mutarotase-like"/>
    <property type="match status" value="1"/>
</dbReference>
<dbReference type="Pfam" id="PF04349">
    <property type="entry name" value="MdoG"/>
    <property type="match status" value="1"/>
</dbReference>
<feature type="domain" description="Glucan biosynthesis periplasmic MdoG C-terminal" evidence="7">
    <location>
        <begin position="12"/>
        <end position="488"/>
    </location>
</feature>
<accession>A0A426QJU1</accession>
<evidence type="ECO:0000256" key="4">
    <source>
        <dbReference type="ARBA" id="ARBA00015376"/>
    </source>
</evidence>
<dbReference type="Gene3D" id="2.70.98.10">
    <property type="match status" value="1"/>
</dbReference>
<protein>
    <recommendedName>
        <fullName evidence="4">Glucans biosynthesis protein G</fullName>
    </recommendedName>
</protein>
<dbReference type="GO" id="GO:0030288">
    <property type="term" value="C:outer membrane-bounded periplasmic space"/>
    <property type="evidence" value="ECO:0007669"/>
    <property type="project" value="TreeGrafter"/>
</dbReference>
<keyword evidence="9" id="KW-1185">Reference proteome</keyword>
<dbReference type="InterPro" id="IPR014718">
    <property type="entry name" value="GH-type_carb-bd"/>
</dbReference>
<evidence type="ECO:0000259" key="7">
    <source>
        <dbReference type="Pfam" id="PF04349"/>
    </source>
</evidence>
<dbReference type="InterPro" id="IPR007444">
    <property type="entry name" value="Glucan_biosyn_MdoG_C"/>
</dbReference>
<dbReference type="GO" id="GO:0051274">
    <property type="term" value="P:beta-glucan biosynthetic process"/>
    <property type="evidence" value="ECO:0007669"/>
    <property type="project" value="TreeGrafter"/>
</dbReference>
<evidence type="ECO:0000313" key="8">
    <source>
        <dbReference type="EMBL" id="RRQ22034.1"/>
    </source>
</evidence>
<sequence length="500" mass="55962">MGLCLSLQASAFGLQDVIARAEKLAAEPYQAPEAIPGFMQDLSYDEFRSIRFDPAQQLWSKSRTRFQVMLVPAGRTYRLPVRINIVDAEGVHQLPFRKELFTYGDDALRKKIPADLGYAGFKLTYPINKAGVQDQFLVFAGASYFRGVGTGDHFGLSKRGLALDTGLLSGEEFPIFREFWLIRPHPKASNMKVYGLLDSKRVTGAYEFTIHPGQPTRVEVNSTLFTRDRIELLGIAPLTSMFFYGENTARPRGNWRPEVHDSDGLLIHDGSGEWLWRPLINPTKLQTFSFSTRDVRAFGLFQRDGEFASYQDPEADYERRPDAWVKTRSDWGDGRIVLVQIPTSDETNDNIVAFWSPPNTVAGGKRFDFGYEIDLGRQLSLEHPLARVSSTFVGLGDILGGGNVKNSYRLIADFKGGPLQGLGADAPVTAEVSAMLGGKVLERYVEYVEQTGHWRLSILASPAEGKPLELRAYLKRDDTQLSETWTYTLPTENDIKGNGK</sequence>
<dbReference type="AlphaFoldDB" id="A0A426QJU1"/>
<dbReference type="InterPro" id="IPR013783">
    <property type="entry name" value="Ig-like_fold"/>
</dbReference>
<dbReference type="FunFam" id="2.70.98.10:FF:000001">
    <property type="entry name" value="Glucans biosynthesis protein G"/>
    <property type="match status" value="1"/>
</dbReference>
<dbReference type="SUPFAM" id="SSF81296">
    <property type="entry name" value="E set domains"/>
    <property type="match status" value="1"/>
</dbReference>